<accession>A0A7X5UCF3</accession>
<organism evidence="1 2">
    <name type="scientific">Luteibacter anthropi</name>
    <dbReference type="NCBI Taxonomy" id="564369"/>
    <lineage>
        <taxon>Bacteria</taxon>
        <taxon>Pseudomonadati</taxon>
        <taxon>Pseudomonadota</taxon>
        <taxon>Gammaproteobacteria</taxon>
        <taxon>Lysobacterales</taxon>
        <taxon>Rhodanobacteraceae</taxon>
        <taxon>Luteibacter</taxon>
    </lineage>
</organism>
<reference evidence="1 2" key="1">
    <citation type="submission" date="2020-03" db="EMBL/GenBank/DDBJ databases">
        <authorList>
            <person name="Lai Q."/>
        </authorList>
    </citation>
    <scope>NUCLEOTIDE SEQUENCE [LARGE SCALE GENOMIC DNA]</scope>
    <source>
        <strain evidence="1 2">CCUG 25036</strain>
    </source>
</reference>
<dbReference type="EMBL" id="JAARLZ010000009">
    <property type="protein sequence ID" value="NII07906.1"/>
    <property type="molecule type" value="Genomic_DNA"/>
</dbReference>
<protein>
    <submittedName>
        <fullName evidence="1">Uncharacterized protein</fullName>
    </submittedName>
</protein>
<sequence length="62" mass="6631">MASIFTGLAVLHGHIVDRELLFRLARTETRPAATEKPDKALKECPCPEPAAPLCPSCVPGTC</sequence>
<proteinExistence type="predicted"/>
<evidence type="ECO:0000313" key="1">
    <source>
        <dbReference type="EMBL" id="NII07906.1"/>
    </source>
</evidence>
<comment type="caution">
    <text evidence="1">The sequence shown here is derived from an EMBL/GenBank/DDBJ whole genome shotgun (WGS) entry which is preliminary data.</text>
</comment>
<name>A0A7X5UCF3_9GAMM</name>
<evidence type="ECO:0000313" key="2">
    <source>
        <dbReference type="Proteomes" id="UP000490980"/>
    </source>
</evidence>
<gene>
    <name evidence="1" type="ORF">HBF25_16100</name>
</gene>
<dbReference type="RefSeq" id="WP_166950180.1">
    <property type="nucleotide sequence ID" value="NZ_JAARLZ010000009.1"/>
</dbReference>
<dbReference type="AlphaFoldDB" id="A0A7X5UCF3"/>
<keyword evidence="2" id="KW-1185">Reference proteome</keyword>
<dbReference type="Proteomes" id="UP000490980">
    <property type="component" value="Unassembled WGS sequence"/>
</dbReference>